<evidence type="ECO:0000313" key="2">
    <source>
        <dbReference type="Proteomes" id="UP000635628"/>
    </source>
</evidence>
<sequence length="33" mass="3984">EEIVDKCCDAWNDILKKDNFVKKLCSREWIELV</sequence>
<keyword evidence="2" id="KW-1185">Reference proteome</keyword>
<feature type="non-terminal residue" evidence="1">
    <location>
        <position position="1"/>
    </location>
</feature>
<evidence type="ECO:0000313" key="1">
    <source>
        <dbReference type="EMBL" id="CAB5505525.1"/>
    </source>
</evidence>
<organism evidence="1 2">
    <name type="scientific">Bathymodiolus azoricus thioautotrophic gill symbiont</name>
    <dbReference type="NCBI Taxonomy" id="235205"/>
    <lineage>
        <taxon>Bacteria</taxon>
        <taxon>Pseudomonadati</taxon>
        <taxon>Pseudomonadota</taxon>
        <taxon>Gammaproteobacteria</taxon>
        <taxon>sulfur-oxidizing symbionts</taxon>
    </lineage>
</organism>
<dbReference type="EMBL" id="CAESAP020000288">
    <property type="protein sequence ID" value="CAB5505525.1"/>
    <property type="molecule type" value="Genomic_DNA"/>
</dbReference>
<reference evidence="1" key="1">
    <citation type="submission" date="2020-05" db="EMBL/GenBank/DDBJ databases">
        <authorList>
            <person name="Petersen J."/>
            <person name="Sayavedra L."/>
        </authorList>
    </citation>
    <scope>NUCLEOTIDE SEQUENCE</scope>
    <source>
        <strain evidence="1">B azoricus SOX Menez Gwen</strain>
    </source>
</reference>
<dbReference type="Proteomes" id="UP000635628">
    <property type="component" value="Unassembled WGS sequence"/>
</dbReference>
<comment type="caution">
    <text evidence="1">The sequence shown here is derived from an EMBL/GenBank/DDBJ whole genome shotgun (WGS) entry which is preliminary data.</text>
</comment>
<accession>A0ACA8ZS04</accession>
<name>A0ACA8ZS04_9GAMM</name>
<proteinExistence type="predicted"/>
<gene>
    <name evidence="1" type="ORF">AZO1586R_1935</name>
</gene>
<protein>
    <submittedName>
        <fullName evidence="1">Uncharacterized protein</fullName>
    </submittedName>
</protein>